<dbReference type="Pfam" id="PF13411">
    <property type="entry name" value="MerR_1"/>
    <property type="match status" value="1"/>
</dbReference>
<organism evidence="3 4">
    <name type="scientific">Bifidobacterium pullorum</name>
    <dbReference type="NCBI Taxonomy" id="78448"/>
    <lineage>
        <taxon>Bacteria</taxon>
        <taxon>Bacillati</taxon>
        <taxon>Actinomycetota</taxon>
        <taxon>Actinomycetes</taxon>
        <taxon>Bifidobacteriales</taxon>
        <taxon>Bifidobacteriaceae</taxon>
        <taxon>Bifidobacterium</taxon>
    </lineage>
</organism>
<evidence type="ECO:0000313" key="3">
    <source>
        <dbReference type="EMBL" id="KFI84092.1"/>
    </source>
</evidence>
<name>A0A7V8HRQ7_9BIFI</name>
<protein>
    <submittedName>
        <fullName evidence="3">Transcriptional regulator</fullName>
    </submittedName>
</protein>
<dbReference type="SUPFAM" id="SSF46955">
    <property type="entry name" value="Putative DNA-binding domain"/>
    <property type="match status" value="1"/>
</dbReference>
<evidence type="ECO:0000256" key="1">
    <source>
        <dbReference type="ARBA" id="ARBA00023125"/>
    </source>
</evidence>
<dbReference type="SMART" id="SM00422">
    <property type="entry name" value="HTH_MERR"/>
    <property type="match status" value="1"/>
</dbReference>
<proteinExistence type="predicted"/>
<dbReference type="PANTHER" id="PTHR30204">
    <property type="entry name" value="REDOX-CYCLING DRUG-SENSING TRANSCRIPTIONAL ACTIVATOR SOXR"/>
    <property type="match status" value="1"/>
</dbReference>
<evidence type="ECO:0000313" key="4">
    <source>
        <dbReference type="Proteomes" id="UP000029109"/>
    </source>
</evidence>
<dbReference type="Gene3D" id="1.10.1660.10">
    <property type="match status" value="1"/>
</dbReference>
<dbReference type="GO" id="GO:0003700">
    <property type="term" value="F:DNA-binding transcription factor activity"/>
    <property type="evidence" value="ECO:0007669"/>
    <property type="project" value="InterPro"/>
</dbReference>
<dbReference type="GO" id="GO:0003677">
    <property type="term" value="F:DNA binding"/>
    <property type="evidence" value="ECO:0007669"/>
    <property type="project" value="UniProtKB-KW"/>
</dbReference>
<dbReference type="InterPro" id="IPR000551">
    <property type="entry name" value="MerR-type_HTH_dom"/>
</dbReference>
<dbReference type="Proteomes" id="UP000029109">
    <property type="component" value="Unassembled WGS sequence"/>
</dbReference>
<sequence>MYTMKEACELVNMSYETLKFYCKSGLVPNLRRDERNRRIFDDRNIAWINSLNCLRACGMGVDEMRQYMELCLEGEPTIPERQRILAKKRHILVQRMEEIQRSIDYVDAKQTFYNDVLAGRVRYFSNLIDTGTPTSEIPERLANAFHAGHQTNA</sequence>
<feature type="domain" description="HTH merR-type" evidence="2">
    <location>
        <begin position="1"/>
        <end position="70"/>
    </location>
</feature>
<comment type="caution">
    <text evidence="3">The sequence shown here is derived from an EMBL/GenBank/DDBJ whole genome shotgun (WGS) entry which is preliminary data.</text>
</comment>
<dbReference type="InterPro" id="IPR009061">
    <property type="entry name" value="DNA-bd_dom_put_sf"/>
</dbReference>
<evidence type="ECO:0000259" key="2">
    <source>
        <dbReference type="PROSITE" id="PS50937"/>
    </source>
</evidence>
<dbReference type="InterPro" id="IPR047057">
    <property type="entry name" value="MerR_fam"/>
</dbReference>
<keyword evidence="1" id="KW-0238">DNA-binding</keyword>
<dbReference type="EMBL" id="JGZJ01000002">
    <property type="protein sequence ID" value="KFI84092.1"/>
    <property type="molecule type" value="Genomic_DNA"/>
</dbReference>
<gene>
    <name evidence="3" type="ORF">BPULL_1858</name>
</gene>
<accession>A0A7V8HRQ7</accession>
<dbReference type="CDD" id="cd01109">
    <property type="entry name" value="HTH_YyaN"/>
    <property type="match status" value="1"/>
</dbReference>
<dbReference type="AlphaFoldDB" id="A0A7V8HRQ7"/>
<reference evidence="3 4" key="1">
    <citation type="submission" date="2014-03" db="EMBL/GenBank/DDBJ databases">
        <title>Genomics of Bifidobacteria.</title>
        <authorList>
            <person name="Ventura M."/>
            <person name="Milani C."/>
            <person name="Lugli G.A."/>
        </authorList>
    </citation>
    <scope>NUCLEOTIDE SEQUENCE [LARGE SCALE GENOMIC DNA]</scope>
    <source>
        <strain evidence="3 4">LMG 21816</strain>
    </source>
</reference>
<dbReference type="RefSeq" id="WP_081883088.1">
    <property type="nucleotide sequence ID" value="NZ_DBFZWQ010000209.1"/>
</dbReference>
<dbReference type="PANTHER" id="PTHR30204:SF98">
    <property type="entry name" value="HTH-TYPE TRANSCRIPTIONAL REGULATOR ADHR"/>
    <property type="match status" value="1"/>
</dbReference>
<dbReference type="PROSITE" id="PS50937">
    <property type="entry name" value="HTH_MERR_2"/>
    <property type="match status" value="1"/>
</dbReference>